<dbReference type="PANTHER" id="PTHR36341">
    <property type="entry name" value="DUF2996 FAMILY PROTEIN"/>
    <property type="match status" value="1"/>
</dbReference>
<dbReference type="STRING" id="59922.P9303_14441"/>
<dbReference type="KEGG" id="pmf:P9303_14441"/>
<evidence type="ECO:0000313" key="2">
    <source>
        <dbReference type="EMBL" id="ABM78190.1"/>
    </source>
</evidence>
<evidence type="ECO:0000313" key="3">
    <source>
        <dbReference type="Proteomes" id="UP000002274"/>
    </source>
</evidence>
<reference evidence="2 3" key="1">
    <citation type="journal article" date="2007" name="PLoS Genet.">
        <title>Patterns and implications of gene gain and loss in the evolution of Prochlorococcus.</title>
        <authorList>
            <person name="Kettler G.C."/>
            <person name="Martiny A.C."/>
            <person name="Huang K."/>
            <person name="Zucker J."/>
            <person name="Coleman M.L."/>
            <person name="Rodrigue S."/>
            <person name="Chen F."/>
            <person name="Lapidus A."/>
            <person name="Ferriera S."/>
            <person name="Johnson J."/>
            <person name="Steglich C."/>
            <person name="Church G.M."/>
            <person name="Richardson P."/>
            <person name="Chisholm S.W."/>
        </authorList>
    </citation>
    <scope>NUCLEOTIDE SEQUENCE [LARGE SCALE GENOMIC DNA]</scope>
    <source>
        <strain evidence="2 3">MIT 9303</strain>
    </source>
</reference>
<dbReference type="EMBL" id="CP000554">
    <property type="protein sequence ID" value="ABM78190.1"/>
    <property type="molecule type" value="Genomic_DNA"/>
</dbReference>
<proteinExistence type="predicted"/>
<dbReference type="InterPro" id="IPR021374">
    <property type="entry name" value="DUF2996"/>
</dbReference>
<accession>A2C9N0</accession>
<gene>
    <name evidence="2" type="ordered locus">P9303_14441</name>
</gene>
<protein>
    <recommendedName>
        <fullName evidence="4">Type II secretory pathway</fullName>
    </recommendedName>
</protein>
<sequence length="169" mass="18911">MNDNDNRVNPNADAEKPAEQKPTLENPVKTNPTEDQQEGAKPQSAKPPAAKVEDKPFETFIRDDFLPNIKQALTERGMPPSTLELIQGNRPVVGDPCWMVCGEIPLGRRFWLCFASDSIASKKTISLAETGTEPSLLEPFLIDEKKMTLILLRSRLLQRLNGQKWLTAN</sequence>
<dbReference type="Proteomes" id="UP000002274">
    <property type="component" value="Chromosome"/>
</dbReference>
<feature type="compositionally biased region" description="Low complexity" evidence="1">
    <location>
        <begin position="40"/>
        <end position="50"/>
    </location>
</feature>
<dbReference type="BioCyc" id="PMAR59922:G1G80-1247-MONOMER"/>
<dbReference type="HOGENOM" id="CLU_093094_1_1_3"/>
<dbReference type="PANTHER" id="PTHR36341:SF3">
    <property type="entry name" value="DUF2996 FAMILY PROTEIN"/>
    <property type="match status" value="1"/>
</dbReference>
<feature type="region of interest" description="Disordered" evidence="1">
    <location>
        <begin position="1"/>
        <end position="57"/>
    </location>
</feature>
<dbReference type="AlphaFoldDB" id="A2C9N0"/>
<organism evidence="2 3">
    <name type="scientific">Prochlorococcus marinus (strain MIT 9303)</name>
    <dbReference type="NCBI Taxonomy" id="59922"/>
    <lineage>
        <taxon>Bacteria</taxon>
        <taxon>Bacillati</taxon>
        <taxon>Cyanobacteriota</taxon>
        <taxon>Cyanophyceae</taxon>
        <taxon>Synechococcales</taxon>
        <taxon>Prochlorococcaceae</taxon>
        <taxon>Prochlorococcus</taxon>
    </lineage>
</organism>
<evidence type="ECO:0000256" key="1">
    <source>
        <dbReference type="SAM" id="MobiDB-lite"/>
    </source>
</evidence>
<dbReference type="RefSeq" id="WP_011826087.1">
    <property type="nucleotide sequence ID" value="NC_008820.1"/>
</dbReference>
<evidence type="ECO:0008006" key="4">
    <source>
        <dbReference type="Google" id="ProtNLM"/>
    </source>
</evidence>
<name>A2C9N0_PROM3</name>
<dbReference type="Pfam" id="PF11210">
    <property type="entry name" value="DUF2996"/>
    <property type="match status" value="1"/>
</dbReference>